<dbReference type="EMBL" id="JAPTNE010000051">
    <property type="protein sequence ID" value="MCZ0810013.1"/>
    <property type="molecule type" value="Genomic_DNA"/>
</dbReference>
<dbReference type="EMBL" id="PRKQ01000025">
    <property type="protein sequence ID" value="PPA93434.1"/>
    <property type="molecule type" value="Genomic_DNA"/>
</dbReference>
<sequence>MELTFYYRPSCSSCRRLSATLDQIIEERKLTMRTIPADKDVTLGIMYVPTLIISYQGIEIGRFTSALSKSVIDNYLDELQDYINEHL</sequence>
<dbReference type="InterPro" id="IPR036249">
    <property type="entry name" value="Thioredoxin-like_sf"/>
</dbReference>
<dbReference type="Proteomes" id="UP000239759">
    <property type="component" value="Unassembled WGS sequence"/>
</dbReference>
<gene>
    <name evidence="2" type="ORF">C4A77_18050</name>
    <name evidence="1" type="ORF">O0554_24475</name>
</gene>
<dbReference type="AlphaFoldDB" id="A0AAP8U422"/>
<reference evidence="1" key="2">
    <citation type="submission" date="2022-09" db="EMBL/GenBank/DDBJ databases">
        <title>Genome analysis and characterization of larvicidal activity of Brevibacillus strains.</title>
        <authorList>
            <person name="Patrusheva E.V."/>
            <person name="Izotova A.O."/>
            <person name="Toshchakov S.V."/>
            <person name="Sineoky S.P."/>
        </authorList>
    </citation>
    <scope>NUCLEOTIDE SEQUENCE</scope>
    <source>
        <strain evidence="1">VKPM_B-13247</strain>
    </source>
</reference>
<name>A0AAP8U422_BRELA</name>
<organism evidence="2 3">
    <name type="scientific">Brevibacillus laterosporus</name>
    <name type="common">Bacillus laterosporus</name>
    <dbReference type="NCBI Taxonomy" id="1465"/>
    <lineage>
        <taxon>Bacteria</taxon>
        <taxon>Bacillati</taxon>
        <taxon>Bacillota</taxon>
        <taxon>Bacilli</taxon>
        <taxon>Bacillales</taxon>
        <taxon>Paenibacillaceae</taxon>
        <taxon>Brevibacillus</taxon>
    </lineage>
</organism>
<evidence type="ECO:0000313" key="3">
    <source>
        <dbReference type="Proteomes" id="UP000239759"/>
    </source>
</evidence>
<accession>A0AAP8U422</accession>
<dbReference type="CDD" id="cd02947">
    <property type="entry name" value="TRX_family"/>
    <property type="match status" value="1"/>
</dbReference>
<dbReference type="RefSeq" id="WP_104032802.1">
    <property type="nucleotide sequence ID" value="NZ_JANSGW010000051.1"/>
</dbReference>
<dbReference type="SUPFAM" id="SSF52833">
    <property type="entry name" value="Thioredoxin-like"/>
    <property type="match status" value="1"/>
</dbReference>
<proteinExistence type="predicted"/>
<comment type="caution">
    <text evidence="2">The sequence shown here is derived from an EMBL/GenBank/DDBJ whole genome shotgun (WGS) entry which is preliminary data.</text>
</comment>
<evidence type="ECO:0000313" key="1">
    <source>
        <dbReference type="EMBL" id="MCZ0810013.1"/>
    </source>
</evidence>
<evidence type="ECO:0000313" key="2">
    <source>
        <dbReference type="EMBL" id="PPA93434.1"/>
    </source>
</evidence>
<dbReference type="Proteomes" id="UP001077662">
    <property type="component" value="Unassembled WGS sequence"/>
</dbReference>
<reference evidence="2 3" key="1">
    <citation type="submission" date="2018-02" db="EMBL/GenBank/DDBJ databases">
        <title>Comparative analysis of genomes of three Brevibacillus laterosporus strains producers of potent antimicrobials isolated from silage.</title>
        <authorList>
            <person name="Kojic M."/>
            <person name="Miljkovic M."/>
            <person name="Studholme D."/>
            <person name="Filipic B."/>
        </authorList>
    </citation>
    <scope>NUCLEOTIDE SEQUENCE [LARGE SCALE GENOMIC DNA]</scope>
    <source>
        <strain evidence="2 3">BGSP11</strain>
    </source>
</reference>
<dbReference type="Gene3D" id="3.40.30.10">
    <property type="entry name" value="Glutaredoxin"/>
    <property type="match status" value="1"/>
</dbReference>
<protein>
    <submittedName>
        <fullName evidence="1">Thioredoxin family protein</fullName>
    </submittedName>
</protein>